<dbReference type="SUPFAM" id="SSF50044">
    <property type="entry name" value="SH3-domain"/>
    <property type="match status" value="3"/>
</dbReference>
<keyword evidence="2" id="KW-0677">Repeat</keyword>
<accession>A0AA36CMX5</accession>
<feature type="compositionally biased region" description="Basic and acidic residues" evidence="4">
    <location>
        <begin position="157"/>
        <end position="168"/>
    </location>
</feature>
<keyword evidence="7" id="KW-1185">Reference proteome</keyword>
<dbReference type="CDD" id="cd11781">
    <property type="entry name" value="SH3_Sorbs_1"/>
    <property type="match status" value="1"/>
</dbReference>
<sequence length="311" mass="35536">MQNGRRSVGPPPTNVLTCTCIYKFAAHTERELPMNKGDIIRIHREIDTNWLEGERNGRVGIFPRSYVQVESEFERCPVKYRAVYPFTARNANEMSLKVGQLVTFRREIDTNWMEGTNHLGEIGIFPGCYVRRQEDTDIVPTMAPDRPKTPHATLQRRIPEQPHERTPDEPTLCLPHPVAQEMPVLQNGYGVSKEVPIAVSGYSTNHTLQNGIDRSRRYDDYDAHNDKLNEWSNRKQALSQPSAAPPASLVPQNSETFRALYPYRPANEDELELQVNDIVFVVEKCDDGWFIGTLLRTGQFGTFPGNYVVRH</sequence>
<dbReference type="FunFam" id="2.30.30.40:FF:000001">
    <property type="entry name" value="Sorbin and SH3 domain-containing protein 1 isoform 2"/>
    <property type="match status" value="1"/>
</dbReference>
<evidence type="ECO:0000313" key="7">
    <source>
        <dbReference type="Proteomes" id="UP001177023"/>
    </source>
</evidence>
<feature type="domain" description="SH3" evidence="5">
    <location>
        <begin position="75"/>
        <end position="135"/>
    </location>
</feature>
<dbReference type="PANTHER" id="PTHR14167">
    <property type="entry name" value="SH3 DOMAIN-CONTAINING"/>
    <property type="match status" value="1"/>
</dbReference>
<name>A0AA36CMX5_9BILA</name>
<organism evidence="6 7">
    <name type="scientific">Mesorhabditis spiculigera</name>
    <dbReference type="NCBI Taxonomy" id="96644"/>
    <lineage>
        <taxon>Eukaryota</taxon>
        <taxon>Metazoa</taxon>
        <taxon>Ecdysozoa</taxon>
        <taxon>Nematoda</taxon>
        <taxon>Chromadorea</taxon>
        <taxon>Rhabditida</taxon>
        <taxon>Rhabditina</taxon>
        <taxon>Rhabditomorpha</taxon>
        <taxon>Rhabditoidea</taxon>
        <taxon>Rhabditidae</taxon>
        <taxon>Mesorhabditinae</taxon>
        <taxon>Mesorhabditis</taxon>
    </lineage>
</organism>
<reference evidence="6" key="1">
    <citation type="submission" date="2023-06" db="EMBL/GenBank/DDBJ databases">
        <authorList>
            <person name="Delattre M."/>
        </authorList>
    </citation>
    <scope>NUCLEOTIDE SEQUENCE</scope>
    <source>
        <strain evidence="6">AF72</strain>
    </source>
</reference>
<evidence type="ECO:0000256" key="1">
    <source>
        <dbReference type="ARBA" id="ARBA00022443"/>
    </source>
</evidence>
<dbReference type="Proteomes" id="UP001177023">
    <property type="component" value="Unassembled WGS sequence"/>
</dbReference>
<gene>
    <name evidence="6" type="ORF">MSPICULIGERA_LOCUS10420</name>
</gene>
<feature type="non-terminal residue" evidence="6">
    <location>
        <position position="311"/>
    </location>
</feature>
<feature type="domain" description="SH3" evidence="5">
    <location>
        <begin position="252"/>
        <end position="311"/>
    </location>
</feature>
<dbReference type="PANTHER" id="PTHR14167:SF116">
    <property type="entry name" value="CAP, ISOFORM AC"/>
    <property type="match status" value="1"/>
</dbReference>
<dbReference type="AlphaFoldDB" id="A0AA36CMX5"/>
<dbReference type="SMART" id="SM00326">
    <property type="entry name" value="SH3"/>
    <property type="match status" value="3"/>
</dbReference>
<dbReference type="Pfam" id="PF14604">
    <property type="entry name" value="SH3_9"/>
    <property type="match status" value="3"/>
</dbReference>
<dbReference type="CDD" id="cd11780">
    <property type="entry name" value="SH3_Sorbs_3"/>
    <property type="match status" value="1"/>
</dbReference>
<dbReference type="InterPro" id="IPR036028">
    <property type="entry name" value="SH3-like_dom_sf"/>
</dbReference>
<feature type="domain" description="SH3" evidence="5">
    <location>
        <begin position="13"/>
        <end position="72"/>
    </location>
</feature>
<evidence type="ECO:0000259" key="5">
    <source>
        <dbReference type="PROSITE" id="PS50002"/>
    </source>
</evidence>
<proteinExistence type="predicted"/>
<keyword evidence="1 3" id="KW-0728">SH3 domain</keyword>
<dbReference type="EMBL" id="CATQJA010002589">
    <property type="protein sequence ID" value="CAJ0572026.1"/>
    <property type="molecule type" value="Genomic_DNA"/>
</dbReference>
<protein>
    <recommendedName>
        <fullName evidence="5">SH3 domain-containing protein</fullName>
    </recommendedName>
</protein>
<dbReference type="InterPro" id="IPR001452">
    <property type="entry name" value="SH3_domain"/>
</dbReference>
<dbReference type="Gene3D" id="2.30.30.40">
    <property type="entry name" value="SH3 Domains"/>
    <property type="match status" value="3"/>
</dbReference>
<feature type="region of interest" description="Disordered" evidence="4">
    <location>
        <begin position="140"/>
        <end position="168"/>
    </location>
</feature>
<evidence type="ECO:0000256" key="4">
    <source>
        <dbReference type="SAM" id="MobiDB-lite"/>
    </source>
</evidence>
<evidence type="ECO:0000256" key="2">
    <source>
        <dbReference type="ARBA" id="ARBA00022737"/>
    </source>
</evidence>
<evidence type="ECO:0000313" key="6">
    <source>
        <dbReference type="EMBL" id="CAJ0572026.1"/>
    </source>
</evidence>
<dbReference type="InterPro" id="IPR050384">
    <property type="entry name" value="Endophilin_SH3RF"/>
</dbReference>
<dbReference type="PROSITE" id="PS50002">
    <property type="entry name" value="SH3"/>
    <property type="match status" value="3"/>
</dbReference>
<dbReference type="PRINTS" id="PR00499">
    <property type="entry name" value="P67PHOX"/>
</dbReference>
<comment type="caution">
    <text evidence="6">The sequence shown here is derived from an EMBL/GenBank/DDBJ whole genome shotgun (WGS) entry which is preliminary data.</text>
</comment>
<evidence type="ECO:0000256" key="3">
    <source>
        <dbReference type="PROSITE-ProRule" id="PRU00192"/>
    </source>
</evidence>
<dbReference type="PRINTS" id="PR00452">
    <property type="entry name" value="SH3DOMAIN"/>
</dbReference>